<organism evidence="4 5">
    <name type="scientific">Roseateles saccharophilus</name>
    <name type="common">Pseudomonas saccharophila</name>
    <dbReference type="NCBI Taxonomy" id="304"/>
    <lineage>
        <taxon>Bacteria</taxon>
        <taxon>Pseudomonadati</taxon>
        <taxon>Pseudomonadota</taxon>
        <taxon>Betaproteobacteria</taxon>
        <taxon>Burkholderiales</taxon>
        <taxon>Sphaerotilaceae</taxon>
        <taxon>Roseateles</taxon>
    </lineage>
</organism>
<dbReference type="NCBIfam" id="TIGR02595">
    <property type="entry name" value="PEP_CTERM"/>
    <property type="match status" value="1"/>
</dbReference>
<protein>
    <recommendedName>
        <fullName evidence="3">CBM-cenC domain-containing protein</fullName>
    </recommendedName>
</protein>
<feature type="signal peptide" evidence="2">
    <location>
        <begin position="1"/>
        <end position="26"/>
    </location>
</feature>
<keyword evidence="2" id="KW-0732">Signal</keyword>
<evidence type="ECO:0000313" key="5">
    <source>
        <dbReference type="Proteomes" id="UP001180453"/>
    </source>
</evidence>
<sequence>MSSRTTRLLASSWVAAALFATSPAQADLVTNGGFETGDFTGWSFVTDPLYDGVDTLVPHDGTYAAYFGGASSSITQTLTTVAGSNYKVSFWLMLEPDVTGASAPNAFSFDFGAATGMSLSNASAFGYTLYEVTFIAAGASTDLSFNFSQGPAFWDLDSVSVTLPEPGSLALLAAAGLGGLAASRRRRPASTSA</sequence>
<dbReference type="InterPro" id="IPR008979">
    <property type="entry name" value="Galactose-bd-like_sf"/>
</dbReference>
<evidence type="ECO:0000259" key="3">
    <source>
        <dbReference type="Pfam" id="PF02018"/>
    </source>
</evidence>
<dbReference type="InterPro" id="IPR013424">
    <property type="entry name" value="Ice-binding_C"/>
</dbReference>
<gene>
    <name evidence="4" type="ORF">J2X20_004007</name>
</gene>
<evidence type="ECO:0000256" key="1">
    <source>
        <dbReference type="ARBA" id="ARBA00022801"/>
    </source>
</evidence>
<dbReference type="SUPFAM" id="SSF49785">
    <property type="entry name" value="Galactose-binding domain-like"/>
    <property type="match status" value="1"/>
</dbReference>
<keyword evidence="1" id="KW-0378">Hydrolase</keyword>
<evidence type="ECO:0000313" key="4">
    <source>
        <dbReference type="EMBL" id="MDR7271339.1"/>
    </source>
</evidence>
<reference evidence="4 5" key="1">
    <citation type="submission" date="2023-07" db="EMBL/GenBank/DDBJ databases">
        <title>Sorghum-associated microbial communities from plants grown in Nebraska, USA.</title>
        <authorList>
            <person name="Schachtman D."/>
        </authorList>
    </citation>
    <scope>NUCLEOTIDE SEQUENCE [LARGE SCALE GENOMIC DNA]</scope>
    <source>
        <strain evidence="4 5">BE314</strain>
    </source>
</reference>
<proteinExistence type="predicted"/>
<dbReference type="Gene3D" id="2.60.120.260">
    <property type="entry name" value="Galactose-binding domain-like"/>
    <property type="match status" value="1"/>
</dbReference>
<accession>A0ABU1YR51</accession>
<dbReference type="InterPro" id="IPR003305">
    <property type="entry name" value="CenC_carb-bd"/>
</dbReference>
<comment type="caution">
    <text evidence="4">The sequence shown here is derived from an EMBL/GenBank/DDBJ whole genome shotgun (WGS) entry which is preliminary data.</text>
</comment>
<feature type="chain" id="PRO_5046510672" description="CBM-cenC domain-containing protein" evidence="2">
    <location>
        <begin position="27"/>
        <end position="193"/>
    </location>
</feature>
<dbReference type="EMBL" id="JAVDXU010000003">
    <property type="protein sequence ID" value="MDR7271339.1"/>
    <property type="molecule type" value="Genomic_DNA"/>
</dbReference>
<keyword evidence="5" id="KW-1185">Reference proteome</keyword>
<dbReference type="Pfam" id="PF02018">
    <property type="entry name" value="CBM_4_9"/>
    <property type="match status" value="1"/>
</dbReference>
<name>A0ABU1YR51_ROSSA</name>
<evidence type="ECO:0000256" key="2">
    <source>
        <dbReference type="SAM" id="SignalP"/>
    </source>
</evidence>
<dbReference type="Proteomes" id="UP001180453">
    <property type="component" value="Unassembled WGS sequence"/>
</dbReference>
<feature type="domain" description="CBM-cenC" evidence="3">
    <location>
        <begin position="27"/>
        <end position="149"/>
    </location>
</feature>